<dbReference type="AlphaFoldDB" id="V8NNH6"/>
<dbReference type="GO" id="GO:0001650">
    <property type="term" value="C:fibrillar center"/>
    <property type="evidence" value="ECO:0007669"/>
    <property type="project" value="TreeGrafter"/>
</dbReference>
<name>V8NNH6_OPHHA</name>
<evidence type="ECO:0000313" key="2">
    <source>
        <dbReference type="EMBL" id="ETE63849.1"/>
    </source>
</evidence>
<dbReference type="GO" id="GO:0035091">
    <property type="term" value="F:phosphatidylinositol binding"/>
    <property type="evidence" value="ECO:0007669"/>
    <property type="project" value="InterPro"/>
</dbReference>
<dbReference type="InterPro" id="IPR036871">
    <property type="entry name" value="PX_dom_sf"/>
</dbReference>
<keyword evidence="1" id="KW-0343">GTPase activation</keyword>
<dbReference type="PANTHER" id="PTHR15729">
    <property type="entry name" value="CDC42 GTPASE-ACTIVATING PROTEIN"/>
    <property type="match status" value="1"/>
</dbReference>
<protein>
    <submittedName>
        <fullName evidence="2">Rho GTPase-activating protein 32</fullName>
    </submittedName>
</protein>
<dbReference type="GO" id="GO:0007264">
    <property type="term" value="P:small GTPase-mediated signal transduction"/>
    <property type="evidence" value="ECO:0007669"/>
    <property type="project" value="TreeGrafter"/>
</dbReference>
<proteinExistence type="predicted"/>
<dbReference type="EMBL" id="AZIM01002535">
    <property type="protein sequence ID" value="ETE63849.1"/>
    <property type="molecule type" value="Genomic_DNA"/>
</dbReference>
<dbReference type="GO" id="GO:0005794">
    <property type="term" value="C:Golgi apparatus"/>
    <property type="evidence" value="ECO:0007669"/>
    <property type="project" value="TreeGrafter"/>
</dbReference>
<keyword evidence="3" id="KW-1185">Reference proteome</keyword>
<feature type="non-terminal residue" evidence="2">
    <location>
        <position position="1"/>
    </location>
</feature>
<sequence length="79" mass="9322">MNPRRVKADKTSLGLHVEKPFCVLAELKLQGKSWIVKRSYEDFRVLDKHLHLCIYDRRFSQLSELPRSDALKDNPEVKQ</sequence>
<dbReference type="OrthoDB" id="5873004at2759"/>
<gene>
    <name evidence="2" type="primary">arhgap32</name>
    <name evidence="2" type="ORF">L345_10383</name>
</gene>
<dbReference type="PANTHER" id="PTHR15729:SF13">
    <property type="entry name" value="RHO GTPASE-ACTIVATING PROTEIN 32"/>
    <property type="match status" value="1"/>
</dbReference>
<dbReference type="GO" id="GO:0005938">
    <property type="term" value="C:cell cortex"/>
    <property type="evidence" value="ECO:0007669"/>
    <property type="project" value="TreeGrafter"/>
</dbReference>
<dbReference type="GO" id="GO:0005096">
    <property type="term" value="F:GTPase activator activity"/>
    <property type="evidence" value="ECO:0007669"/>
    <property type="project" value="UniProtKB-KW"/>
</dbReference>
<comment type="caution">
    <text evidence="2">The sequence shown here is derived from an EMBL/GenBank/DDBJ whole genome shotgun (WGS) entry which is preliminary data.</text>
</comment>
<reference evidence="2 3" key="1">
    <citation type="journal article" date="2013" name="Proc. Natl. Acad. Sci. U.S.A.">
        <title>The king cobra genome reveals dynamic gene evolution and adaptation in the snake venom system.</title>
        <authorList>
            <person name="Vonk F.J."/>
            <person name="Casewell N.R."/>
            <person name="Henkel C.V."/>
            <person name="Heimberg A.M."/>
            <person name="Jansen H.J."/>
            <person name="McCleary R.J."/>
            <person name="Kerkkamp H.M."/>
            <person name="Vos R.A."/>
            <person name="Guerreiro I."/>
            <person name="Calvete J.J."/>
            <person name="Wuster W."/>
            <person name="Woods A.E."/>
            <person name="Logan J.M."/>
            <person name="Harrison R.A."/>
            <person name="Castoe T.A."/>
            <person name="de Koning A.P."/>
            <person name="Pollock D.D."/>
            <person name="Yandell M."/>
            <person name="Calderon D."/>
            <person name="Renjifo C."/>
            <person name="Currier R.B."/>
            <person name="Salgado D."/>
            <person name="Pla D."/>
            <person name="Sanz L."/>
            <person name="Hyder A.S."/>
            <person name="Ribeiro J.M."/>
            <person name="Arntzen J.W."/>
            <person name="van den Thillart G.E."/>
            <person name="Boetzer M."/>
            <person name="Pirovano W."/>
            <person name="Dirks R.P."/>
            <person name="Spaink H.P."/>
            <person name="Duboule D."/>
            <person name="McGlinn E."/>
            <person name="Kini R.M."/>
            <person name="Richardson M.K."/>
        </authorList>
    </citation>
    <scope>NUCLEOTIDE SEQUENCE</scope>
    <source>
        <tissue evidence="2">Blood</tissue>
    </source>
</reference>
<evidence type="ECO:0000313" key="3">
    <source>
        <dbReference type="Proteomes" id="UP000018936"/>
    </source>
</evidence>
<dbReference type="GO" id="GO:0005654">
    <property type="term" value="C:nucleoplasm"/>
    <property type="evidence" value="ECO:0007669"/>
    <property type="project" value="TreeGrafter"/>
</dbReference>
<dbReference type="GO" id="GO:0015629">
    <property type="term" value="C:actin cytoskeleton"/>
    <property type="evidence" value="ECO:0007669"/>
    <property type="project" value="TreeGrafter"/>
</dbReference>
<dbReference type="SUPFAM" id="SSF64268">
    <property type="entry name" value="PX domain"/>
    <property type="match status" value="1"/>
</dbReference>
<dbReference type="Proteomes" id="UP000018936">
    <property type="component" value="Unassembled WGS sequence"/>
</dbReference>
<dbReference type="InterPro" id="IPR051576">
    <property type="entry name" value="PX-Rho_GAP"/>
</dbReference>
<organism evidence="2 3">
    <name type="scientific">Ophiophagus hannah</name>
    <name type="common">King cobra</name>
    <name type="synonym">Naja hannah</name>
    <dbReference type="NCBI Taxonomy" id="8665"/>
    <lineage>
        <taxon>Eukaryota</taxon>
        <taxon>Metazoa</taxon>
        <taxon>Chordata</taxon>
        <taxon>Craniata</taxon>
        <taxon>Vertebrata</taxon>
        <taxon>Euteleostomi</taxon>
        <taxon>Lepidosauria</taxon>
        <taxon>Squamata</taxon>
        <taxon>Bifurcata</taxon>
        <taxon>Unidentata</taxon>
        <taxon>Episquamata</taxon>
        <taxon>Toxicofera</taxon>
        <taxon>Serpentes</taxon>
        <taxon>Colubroidea</taxon>
        <taxon>Elapidae</taxon>
        <taxon>Elapinae</taxon>
        <taxon>Ophiophagus</taxon>
    </lineage>
</organism>
<accession>V8NNH6</accession>
<evidence type="ECO:0000256" key="1">
    <source>
        <dbReference type="ARBA" id="ARBA00022468"/>
    </source>
</evidence>